<dbReference type="Proteomes" id="UP000298631">
    <property type="component" value="Chromosome"/>
</dbReference>
<dbReference type="RefSeq" id="WP_137193725.1">
    <property type="nucleotide sequence ID" value="NZ_CP039964.1"/>
</dbReference>
<keyword evidence="1" id="KW-0732">Signal</keyword>
<evidence type="ECO:0000256" key="1">
    <source>
        <dbReference type="SAM" id="SignalP"/>
    </source>
</evidence>
<dbReference type="AlphaFoldDB" id="A0A4P8EGB6"/>
<feature type="signal peptide" evidence="1">
    <location>
        <begin position="1"/>
        <end position="23"/>
    </location>
</feature>
<accession>A0A4P8EGB6</accession>
<sequence>MQKFVIGSAVLLALSACSGGMMSGGTSSTGNEAQVCGEQSDWAHSGKVGGGNVTITCPEGTRPANGTAVPAHHNEYNRNAEIYRAGWDGFMKVYTAK</sequence>
<dbReference type="OrthoDB" id="7644974at2"/>
<evidence type="ECO:0008006" key="4">
    <source>
        <dbReference type="Google" id="ProtNLM"/>
    </source>
</evidence>
<feature type="chain" id="PRO_5020616834" description="Lipoprotein" evidence="1">
    <location>
        <begin position="24"/>
        <end position="97"/>
    </location>
</feature>
<evidence type="ECO:0000313" key="2">
    <source>
        <dbReference type="EMBL" id="QCO55936.1"/>
    </source>
</evidence>
<proteinExistence type="predicted"/>
<organism evidence="2 3">
    <name type="scientific">Pseudorhodobacter turbinis</name>
    <dbReference type="NCBI Taxonomy" id="2500533"/>
    <lineage>
        <taxon>Bacteria</taxon>
        <taxon>Pseudomonadati</taxon>
        <taxon>Pseudomonadota</taxon>
        <taxon>Alphaproteobacteria</taxon>
        <taxon>Rhodobacterales</taxon>
        <taxon>Paracoccaceae</taxon>
        <taxon>Pseudorhodobacter</taxon>
    </lineage>
</organism>
<dbReference type="PROSITE" id="PS51257">
    <property type="entry name" value="PROKAR_LIPOPROTEIN"/>
    <property type="match status" value="1"/>
</dbReference>
<name>A0A4P8EGB6_9RHOB</name>
<dbReference type="KEGG" id="pseb:EOK75_09420"/>
<dbReference type="EMBL" id="CP039964">
    <property type="protein sequence ID" value="QCO55936.1"/>
    <property type="molecule type" value="Genomic_DNA"/>
</dbReference>
<keyword evidence="3" id="KW-1185">Reference proteome</keyword>
<reference evidence="2 3" key="1">
    <citation type="submission" date="2019-05" db="EMBL/GenBank/DDBJ databases">
        <title>Pseudorhodobacter turbinis sp. nov., isolated from the gut of the Korean turban shell.</title>
        <authorList>
            <person name="Jeong Y.-S."/>
            <person name="Kang W.-R."/>
            <person name="Bae J.-W."/>
        </authorList>
    </citation>
    <scope>NUCLEOTIDE SEQUENCE [LARGE SCALE GENOMIC DNA]</scope>
    <source>
        <strain evidence="2 3">S12M18</strain>
    </source>
</reference>
<evidence type="ECO:0000313" key="3">
    <source>
        <dbReference type="Proteomes" id="UP000298631"/>
    </source>
</evidence>
<gene>
    <name evidence="2" type="ORF">EOK75_09420</name>
</gene>
<protein>
    <recommendedName>
        <fullName evidence="4">Lipoprotein</fullName>
    </recommendedName>
</protein>